<reference evidence="2" key="1">
    <citation type="submission" date="2016-12" db="EMBL/GenBank/DDBJ databases">
        <title>Complete plasmid sequence carrying type IV-like and type VII secretion systems from an atypical mycobacteria strain.</title>
        <authorList>
            <person name="Morgado S."/>
            <person name="Marin M."/>
            <person name="Fonseca E."/>
            <person name="Freitas F."/>
            <person name="Vicente A.C."/>
        </authorList>
    </citation>
    <scope>NUCLEOTIDE SEQUENCE</scope>
    <source>
        <strain evidence="2">CBMA 213</strain>
        <plasmid evidence="2">pCBMA213_2</plasmid>
    </source>
</reference>
<organism evidence="2">
    <name type="scientific">Mycolicibacterium sp. CBMA 213</name>
    <dbReference type="NCBI Taxonomy" id="1968788"/>
    <lineage>
        <taxon>Bacteria</taxon>
        <taxon>Bacillati</taxon>
        <taxon>Actinomycetota</taxon>
        <taxon>Actinomycetes</taxon>
        <taxon>Mycobacteriales</taxon>
        <taxon>Mycobacteriaceae</taxon>
        <taxon>Mycolicibacterium</taxon>
    </lineage>
</organism>
<feature type="transmembrane region" description="Helical" evidence="1">
    <location>
        <begin position="21"/>
        <end position="45"/>
    </location>
</feature>
<keyword evidence="1" id="KW-0812">Transmembrane</keyword>
<evidence type="ECO:0000313" key="2">
    <source>
        <dbReference type="EMBL" id="AQS22462.1"/>
    </source>
</evidence>
<accession>A0A1S6GKU3</accession>
<protein>
    <submittedName>
        <fullName evidence="2">Conjugative transposon protein TcpC</fullName>
    </submittedName>
</protein>
<gene>
    <name evidence="2" type="ORF">pCBMA213_2_00098</name>
</gene>
<geneLocation type="plasmid" evidence="2">
    <name>pCBMA213_2</name>
</geneLocation>
<keyword evidence="2" id="KW-0614">Plasmid</keyword>
<dbReference type="AlphaFoldDB" id="A0A1S6GKU3"/>
<sequence>MKTVTLSNTWRGRVGTGGRRARTAGIALVVLMALFGAAAGFKVFFTSAHPDDADVTAIAYTVGNDRDLAAAKAVEFVGAWLTTPASRRGELKRFITVPETDQAAPPAALTAQGTVTGQSSDPAPWVIEQPGVVAVVPKTAAAGLQAFAVTVWVNQRPYASAPAVRAYYRVPIGVWNFQARPIDWPAPMSDPGPGTGVKLGYEHQIDPKSAVYAVISGFASTYLTAAPGLDRYVMADSWIKPIGGYQSVVVKTSGADVEIPASPEPGAVIHVRATIEAQTPQFAMQNFSLPLTLENSGGTWMVTNLDLVPQIDADGSASAGAR</sequence>
<evidence type="ECO:0000256" key="1">
    <source>
        <dbReference type="SAM" id="Phobius"/>
    </source>
</evidence>
<dbReference type="RefSeq" id="WP_155909792.1">
    <property type="nucleotide sequence ID" value="NZ_KY349138.1"/>
</dbReference>
<name>A0A1S6GKU3_9MYCO</name>
<keyword evidence="1" id="KW-1133">Transmembrane helix</keyword>
<dbReference type="EMBL" id="KY349138">
    <property type="protein sequence ID" value="AQS22462.1"/>
    <property type="molecule type" value="Genomic_DNA"/>
</dbReference>
<keyword evidence="1" id="KW-0472">Membrane</keyword>
<proteinExistence type="predicted"/>